<dbReference type="EMBL" id="ML977333">
    <property type="protein sequence ID" value="KAF2111842.1"/>
    <property type="molecule type" value="Genomic_DNA"/>
</dbReference>
<keyword evidence="2" id="KW-1185">Reference proteome</keyword>
<dbReference type="OrthoDB" id="3795731at2759"/>
<reference evidence="1" key="1">
    <citation type="journal article" date="2020" name="Stud. Mycol.">
        <title>101 Dothideomycetes genomes: a test case for predicting lifestyles and emergence of pathogens.</title>
        <authorList>
            <person name="Haridas S."/>
            <person name="Albert R."/>
            <person name="Binder M."/>
            <person name="Bloem J."/>
            <person name="Labutti K."/>
            <person name="Salamov A."/>
            <person name="Andreopoulos B."/>
            <person name="Baker S."/>
            <person name="Barry K."/>
            <person name="Bills G."/>
            <person name="Bluhm B."/>
            <person name="Cannon C."/>
            <person name="Castanera R."/>
            <person name="Culley D."/>
            <person name="Daum C."/>
            <person name="Ezra D."/>
            <person name="Gonzalez J."/>
            <person name="Henrissat B."/>
            <person name="Kuo A."/>
            <person name="Liang C."/>
            <person name="Lipzen A."/>
            <person name="Lutzoni F."/>
            <person name="Magnuson J."/>
            <person name="Mondo S."/>
            <person name="Nolan M."/>
            <person name="Ohm R."/>
            <person name="Pangilinan J."/>
            <person name="Park H.-J."/>
            <person name="Ramirez L."/>
            <person name="Alfaro M."/>
            <person name="Sun H."/>
            <person name="Tritt A."/>
            <person name="Yoshinaga Y."/>
            <person name="Zwiers L.-H."/>
            <person name="Turgeon B."/>
            <person name="Goodwin S."/>
            <person name="Spatafora J."/>
            <person name="Crous P."/>
            <person name="Grigoriev I."/>
        </authorList>
    </citation>
    <scope>NUCLEOTIDE SEQUENCE</scope>
    <source>
        <strain evidence="1">CBS 627.86</strain>
    </source>
</reference>
<accession>A0A6A5YXH4</accession>
<evidence type="ECO:0000313" key="1">
    <source>
        <dbReference type="EMBL" id="KAF2111842.1"/>
    </source>
</evidence>
<dbReference type="Proteomes" id="UP000799770">
    <property type="component" value="Unassembled WGS sequence"/>
</dbReference>
<protein>
    <submittedName>
        <fullName evidence="1">Uncharacterized protein</fullName>
    </submittedName>
</protein>
<evidence type="ECO:0000313" key="2">
    <source>
        <dbReference type="Proteomes" id="UP000799770"/>
    </source>
</evidence>
<gene>
    <name evidence="1" type="ORF">BDV96DRAFT_451225</name>
</gene>
<sequence>RFTDEFDGLPSTAPVNHAHIIDIETIGSDECNDFSGSVKIWDAVATMLFRISPETLKDFLNPEVKAFKLVQKSKHPSSDTQLVIWRKGNEVFVGQFVDLSEEYNIFDYEWDNIIRSTISDDGAWKLTYASFREYSKANLNEAWAGRLDD</sequence>
<dbReference type="AlphaFoldDB" id="A0A6A5YXH4"/>
<name>A0A6A5YXH4_9PLEO</name>
<feature type="non-terminal residue" evidence="1">
    <location>
        <position position="149"/>
    </location>
</feature>
<feature type="non-terminal residue" evidence="1">
    <location>
        <position position="1"/>
    </location>
</feature>
<organism evidence="1 2">
    <name type="scientific">Lophiotrema nucula</name>
    <dbReference type="NCBI Taxonomy" id="690887"/>
    <lineage>
        <taxon>Eukaryota</taxon>
        <taxon>Fungi</taxon>
        <taxon>Dikarya</taxon>
        <taxon>Ascomycota</taxon>
        <taxon>Pezizomycotina</taxon>
        <taxon>Dothideomycetes</taxon>
        <taxon>Pleosporomycetidae</taxon>
        <taxon>Pleosporales</taxon>
        <taxon>Lophiotremataceae</taxon>
        <taxon>Lophiotrema</taxon>
    </lineage>
</organism>
<proteinExistence type="predicted"/>